<dbReference type="Gene3D" id="3.30.160.70">
    <property type="entry name" value="Methylated DNA-protein cysteine methyltransferase domain"/>
    <property type="match status" value="1"/>
</dbReference>
<dbReference type="InterPro" id="IPR001497">
    <property type="entry name" value="MethylDNA_cys_MeTrfase_AS"/>
</dbReference>
<keyword evidence="5 11" id="KW-0808">Transferase</keyword>
<comment type="catalytic activity">
    <reaction evidence="1">
        <text>a 4-O-methyl-thymidine in DNA + L-cysteinyl-[protein] = a thymidine in DNA + S-methyl-L-cysteinyl-[protein]</text>
        <dbReference type="Rhea" id="RHEA:53428"/>
        <dbReference type="Rhea" id="RHEA-COMP:10131"/>
        <dbReference type="Rhea" id="RHEA-COMP:10132"/>
        <dbReference type="Rhea" id="RHEA-COMP:13555"/>
        <dbReference type="Rhea" id="RHEA-COMP:13556"/>
        <dbReference type="ChEBI" id="CHEBI:29950"/>
        <dbReference type="ChEBI" id="CHEBI:82612"/>
        <dbReference type="ChEBI" id="CHEBI:137386"/>
        <dbReference type="ChEBI" id="CHEBI:137387"/>
        <dbReference type="EC" id="2.1.1.63"/>
    </reaction>
</comment>
<keyword evidence="12" id="KW-1185">Reference proteome</keyword>
<dbReference type="AlphaFoldDB" id="A0A3L7A179"/>
<keyword evidence="6" id="KW-0227">DNA damage</keyword>
<accession>A0A3L7A179</accession>
<comment type="similarity">
    <text evidence="2">Belongs to the MGMT family.</text>
</comment>
<proteinExistence type="inferred from homology"/>
<dbReference type="PROSITE" id="PS00374">
    <property type="entry name" value="MGMT"/>
    <property type="match status" value="1"/>
</dbReference>
<dbReference type="Pfam" id="PF02870">
    <property type="entry name" value="Methyltransf_1N"/>
    <property type="match status" value="1"/>
</dbReference>
<reference evidence="11 12" key="1">
    <citation type="submission" date="2018-10" db="EMBL/GenBank/DDBJ databases">
        <authorList>
            <person name="Li J."/>
        </authorList>
    </citation>
    <scope>NUCLEOTIDE SEQUENCE [LARGE SCALE GENOMIC DNA]</scope>
    <source>
        <strain evidence="11 12">CCTCC AB209002</strain>
    </source>
</reference>
<dbReference type="CDD" id="cd06445">
    <property type="entry name" value="ATase"/>
    <property type="match status" value="1"/>
</dbReference>
<dbReference type="InterPro" id="IPR036217">
    <property type="entry name" value="MethylDNA_cys_MeTrfase_DNAb"/>
</dbReference>
<dbReference type="GO" id="GO:0032259">
    <property type="term" value="P:methylation"/>
    <property type="evidence" value="ECO:0007669"/>
    <property type="project" value="UniProtKB-KW"/>
</dbReference>
<evidence type="ECO:0000256" key="3">
    <source>
        <dbReference type="ARBA" id="ARBA00011918"/>
    </source>
</evidence>
<dbReference type="GO" id="GO:0003908">
    <property type="term" value="F:methylated-DNA-[protein]-cysteine S-methyltransferase activity"/>
    <property type="evidence" value="ECO:0007669"/>
    <property type="project" value="UniProtKB-EC"/>
</dbReference>
<feature type="domain" description="Methylated-DNA-[protein]-cysteine S-methyltransferase DNA binding" evidence="9">
    <location>
        <begin position="92"/>
        <end position="174"/>
    </location>
</feature>
<evidence type="ECO:0000313" key="12">
    <source>
        <dbReference type="Proteomes" id="UP000270299"/>
    </source>
</evidence>
<dbReference type="InterPro" id="IPR036631">
    <property type="entry name" value="MGMT_N_sf"/>
</dbReference>
<comment type="catalytic activity">
    <reaction evidence="8">
        <text>a 6-O-methyl-2'-deoxyguanosine in DNA + L-cysteinyl-[protein] = S-methyl-L-cysteinyl-[protein] + a 2'-deoxyguanosine in DNA</text>
        <dbReference type="Rhea" id="RHEA:24000"/>
        <dbReference type="Rhea" id="RHEA-COMP:10131"/>
        <dbReference type="Rhea" id="RHEA-COMP:10132"/>
        <dbReference type="Rhea" id="RHEA-COMP:11367"/>
        <dbReference type="Rhea" id="RHEA-COMP:11368"/>
        <dbReference type="ChEBI" id="CHEBI:29950"/>
        <dbReference type="ChEBI" id="CHEBI:82612"/>
        <dbReference type="ChEBI" id="CHEBI:85445"/>
        <dbReference type="ChEBI" id="CHEBI:85448"/>
        <dbReference type="EC" id="2.1.1.63"/>
    </reaction>
</comment>
<organism evidence="11 12">
    <name type="scientific">Mycetocola manganoxydans</name>
    <dbReference type="NCBI Taxonomy" id="699879"/>
    <lineage>
        <taxon>Bacteria</taxon>
        <taxon>Bacillati</taxon>
        <taxon>Actinomycetota</taxon>
        <taxon>Actinomycetes</taxon>
        <taxon>Micrococcales</taxon>
        <taxon>Microbacteriaceae</taxon>
        <taxon>Mycetocola</taxon>
    </lineage>
</organism>
<feature type="domain" description="Methylguanine DNA methyltransferase ribonuclease-like" evidence="10">
    <location>
        <begin position="25"/>
        <end position="86"/>
    </location>
</feature>
<keyword evidence="4 11" id="KW-0489">Methyltransferase</keyword>
<name>A0A3L7A179_9MICO</name>
<dbReference type="NCBIfam" id="TIGR00589">
    <property type="entry name" value="ogt"/>
    <property type="match status" value="1"/>
</dbReference>
<dbReference type="FunFam" id="1.10.10.10:FF:000214">
    <property type="entry name" value="Methylated-DNA--protein-cysteine methyltransferase"/>
    <property type="match status" value="1"/>
</dbReference>
<keyword evidence="7" id="KW-0234">DNA repair</keyword>
<evidence type="ECO:0000256" key="8">
    <source>
        <dbReference type="ARBA" id="ARBA00049348"/>
    </source>
</evidence>
<dbReference type="PANTHER" id="PTHR10815:SF13">
    <property type="entry name" value="METHYLATED-DNA--PROTEIN-CYSTEINE METHYLTRANSFERASE"/>
    <property type="match status" value="1"/>
</dbReference>
<protein>
    <recommendedName>
        <fullName evidence="3">methylated-DNA--[protein]-cysteine S-methyltransferase</fullName>
        <ecNumber evidence="3">2.1.1.63</ecNumber>
    </recommendedName>
</protein>
<evidence type="ECO:0000256" key="5">
    <source>
        <dbReference type="ARBA" id="ARBA00022679"/>
    </source>
</evidence>
<dbReference type="SUPFAM" id="SSF46767">
    <property type="entry name" value="Methylated DNA-protein cysteine methyltransferase, C-terminal domain"/>
    <property type="match status" value="1"/>
</dbReference>
<gene>
    <name evidence="11" type="ORF">D9V29_00185</name>
</gene>
<evidence type="ECO:0000256" key="7">
    <source>
        <dbReference type="ARBA" id="ARBA00023204"/>
    </source>
</evidence>
<evidence type="ECO:0000256" key="1">
    <source>
        <dbReference type="ARBA" id="ARBA00001286"/>
    </source>
</evidence>
<sequence length="177" mass="19388">MTPRTLTPEPQPTLFDRPVGLIRLPSPIGRIEVCSDGISITGLSIENDGVLPRDGYRENSTDLLVRAAEQLSEYFAGTRRRFDLPVHVDGTPFQRRVWFALSEVEYGTSTTYGLLGHQAGLGVAARATGGAVRANPVPLFIPCHRVLNSTGRIVGYSQGNGVSTKQWLLDHESVPYR</sequence>
<dbReference type="OrthoDB" id="9802228at2"/>
<dbReference type="SUPFAM" id="SSF53155">
    <property type="entry name" value="Methylated DNA-protein cysteine methyltransferase domain"/>
    <property type="match status" value="1"/>
</dbReference>
<comment type="caution">
    <text evidence="11">The sequence shown here is derived from an EMBL/GenBank/DDBJ whole genome shotgun (WGS) entry which is preliminary data.</text>
</comment>
<dbReference type="Proteomes" id="UP000270299">
    <property type="component" value="Unassembled WGS sequence"/>
</dbReference>
<dbReference type="PANTHER" id="PTHR10815">
    <property type="entry name" value="METHYLATED-DNA--PROTEIN-CYSTEINE METHYLTRANSFERASE"/>
    <property type="match status" value="1"/>
</dbReference>
<dbReference type="Gene3D" id="1.10.10.10">
    <property type="entry name" value="Winged helix-like DNA-binding domain superfamily/Winged helix DNA-binding domain"/>
    <property type="match status" value="1"/>
</dbReference>
<evidence type="ECO:0000313" key="11">
    <source>
        <dbReference type="EMBL" id="RLP73758.1"/>
    </source>
</evidence>
<evidence type="ECO:0000256" key="6">
    <source>
        <dbReference type="ARBA" id="ARBA00022763"/>
    </source>
</evidence>
<dbReference type="GO" id="GO:0006281">
    <property type="term" value="P:DNA repair"/>
    <property type="evidence" value="ECO:0007669"/>
    <property type="project" value="UniProtKB-KW"/>
</dbReference>
<evidence type="ECO:0000259" key="9">
    <source>
        <dbReference type="Pfam" id="PF01035"/>
    </source>
</evidence>
<dbReference type="EMBL" id="RCUV01000001">
    <property type="protein sequence ID" value="RLP73758.1"/>
    <property type="molecule type" value="Genomic_DNA"/>
</dbReference>
<dbReference type="EC" id="2.1.1.63" evidence="3"/>
<dbReference type="RefSeq" id="WP_121671307.1">
    <property type="nucleotide sequence ID" value="NZ_BMXM01000002.1"/>
</dbReference>
<evidence type="ECO:0000259" key="10">
    <source>
        <dbReference type="Pfam" id="PF02870"/>
    </source>
</evidence>
<dbReference type="InterPro" id="IPR036388">
    <property type="entry name" value="WH-like_DNA-bd_sf"/>
</dbReference>
<dbReference type="InterPro" id="IPR014048">
    <property type="entry name" value="MethylDNA_cys_MeTrfase_DNA-bd"/>
</dbReference>
<evidence type="ECO:0000256" key="2">
    <source>
        <dbReference type="ARBA" id="ARBA00008711"/>
    </source>
</evidence>
<evidence type="ECO:0000256" key="4">
    <source>
        <dbReference type="ARBA" id="ARBA00022603"/>
    </source>
</evidence>
<dbReference type="InterPro" id="IPR008332">
    <property type="entry name" value="MethylG_MeTrfase_N"/>
</dbReference>
<dbReference type="Pfam" id="PF01035">
    <property type="entry name" value="DNA_binding_1"/>
    <property type="match status" value="1"/>
</dbReference>